<feature type="transmembrane region" description="Helical" evidence="6">
    <location>
        <begin position="12"/>
        <end position="32"/>
    </location>
</feature>
<dbReference type="STRING" id="576137.A0A1L7XNX1"/>
<evidence type="ECO:0000256" key="1">
    <source>
        <dbReference type="ARBA" id="ARBA00004141"/>
    </source>
</evidence>
<feature type="domain" description="Rhodopsin" evidence="7">
    <location>
        <begin position="28"/>
        <end position="286"/>
    </location>
</feature>
<dbReference type="InterPro" id="IPR052337">
    <property type="entry name" value="SAT4-like"/>
</dbReference>
<dbReference type="PANTHER" id="PTHR33048:SF114">
    <property type="entry name" value="MEMBRANE PROTEIN PTH11-LIKE, PUTATIVE (AFU_ORTHOLOGUE AFUA_7G06620)-RELATED"/>
    <property type="match status" value="1"/>
</dbReference>
<keyword evidence="3 6" id="KW-1133">Transmembrane helix</keyword>
<evidence type="ECO:0000256" key="3">
    <source>
        <dbReference type="ARBA" id="ARBA00022989"/>
    </source>
</evidence>
<gene>
    <name evidence="8" type="ORF">PAC_16630</name>
</gene>
<evidence type="ECO:0000259" key="7">
    <source>
        <dbReference type="Pfam" id="PF20684"/>
    </source>
</evidence>
<keyword evidence="4 6" id="KW-0472">Membrane</keyword>
<evidence type="ECO:0000313" key="8">
    <source>
        <dbReference type="EMBL" id="CZR66729.1"/>
    </source>
</evidence>
<evidence type="ECO:0000313" key="9">
    <source>
        <dbReference type="Proteomes" id="UP000184330"/>
    </source>
</evidence>
<evidence type="ECO:0000256" key="4">
    <source>
        <dbReference type="ARBA" id="ARBA00023136"/>
    </source>
</evidence>
<dbReference type="GO" id="GO:0016020">
    <property type="term" value="C:membrane"/>
    <property type="evidence" value="ECO:0007669"/>
    <property type="project" value="UniProtKB-SubCell"/>
</dbReference>
<reference evidence="8 9" key="1">
    <citation type="submission" date="2016-03" db="EMBL/GenBank/DDBJ databases">
        <authorList>
            <person name="Ploux O."/>
        </authorList>
    </citation>
    <scope>NUCLEOTIDE SEQUENCE [LARGE SCALE GENOMIC DNA]</scope>
    <source>
        <strain evidence="8 9">UAMH 11012</strain>
    </source>
</reference>
<feature type="transmembrane region" description="Helical" evidence="6">
    <location>
        <begin position="262"/>
        <end position="285"/>
    </location>
</feature>
<organism evidence="8 9">
    <name type="scientific">Phialocephala subalpina</name>
    <dbReference type="NCBI Taxonomy" id="576137"/>
    <lineage>
        <taxon>Eukaryota</taxon>
        <taxon>Fungi</taxon>
        <taxon>Dikarya</taxon>
        <taxon>Ascomycota</taxon>
        <taxon>Pezizomycotina</taxon>
        <taxon>Leotiomycetes</taxon>
        <taxon>Helotiales</taxon>
        <taxon>Mollisiaceae</taxon>
        <taxon>Phialocephala</taxon>
        <taxon>Phialocephala fortinii species complex</taxon>
    </lineage>
</organism>
<feature type="transmembrane region" description="Helical" evidence="6">
    <location>
        <begin position="129"/>
        <end position="157"/>
    </location>
</feature>
<dbReference type="EMBL" id="FJOG01000039">
    <property type="protein sequence ID" value="CZR66729.1"/>
    <property type="molecule type" value="Genomic_DNA"/>
</dbReference>
<dbReference type="OrthoDB" id="444631at2759"/>
<evidence type="ECO:0000256" key="5">
    <source>
        <dbReference type="ARBA" id="ARBA00038359"/>
    </source>
</evidence>
<dbReference type="Proteomes" id="UP000184330">
    <property type="component" value="Unassembled WGS sequence"/>
</dbReference>
<dbReference type="AlphaFoldDB" id="A0A1L7XNX1"/>
<accession>A0A1L7XNX1</accession>
<dbReference type="PANTHER" id="PTHR33048">
    <property type="entry name" value="PTH11-LIKE INTEGRAL MEMBRANE PROTEIN (AFU_ORTHOLOGUE AFUA_5G11245)"/>
    <property type="match status" value="1"/>
</dbReference>
<keyword evidence="2 6" id="KW-0812">Transmembrane</keyword>
<feature type="transmembrane region" description="Helical" evidence="6">
    <location>
        <begin position="208"/>
        <end position="227"/>
    </location>
</feature>
<evidence type="ECO:0000256" key="6">
    <source>
        <dbReference type="SAM" id="Phobius"/>
    </source>
</evidence>
<feature type="transmembrane region" description="Helical" evidence="6">
    <location>
        <begin position="177"/>
        <end position="196"/>
    </location>
</feature>
<dbReference type="InterPro" id="IPR049326">
    <property type="entry name" value="Rhodopsin_dom_fungi"/>
</dbReference>
<evidence type="ECO:0000256" key="2">
    <source>
        <dbReference type="ARBA" id="ARBA00022692"/>
    </source>
</evidence>
<name>A0A1L7XNX1_9HELO</name>
<keyword evidence="9" id="KW-1185">Reference proteome</keyword>
<feature type="transmembrane region" description="Helical" evidence="6">
    <location>
        <begin position="44"/>
        <end position="68"/>
    </location>
</feature>
<feature type="transmembrane region" description="Helical" evidence="6">
    <location>
        <begin position="99"/>
        <end position="117"/>
    </location>
</feature>
<protein>
    <recommendedName>
        <fullName evidence="7">Rhodopsin domain-containing protein</fullName>
    </recommendedName>
</protein>
<comment type="similarity">
    <text evidence="5">Belongs to the SAT4 family.</text>
</comment>
<dbReference type="Pfam" id="PF20684">
    <property type="entry name" value="Fung_rhodopsin"/>
    <property type="match status" value="1"/>
</dbReference>
<proteinExistence type="inferred from homology"/>
<sequence length="375" mass="41332">MSSTDNRSLELIAVTSTFLCITILSVGLRAFTRLHLVKWIGVDDALIICAAVAAIAESSATIIGIYSIEPTEYGLGRHIDEQLPEWREPYAKAILTTNFTYTISATFVKLSLLAFYIRLSLDTTLRFAIYVVIFVSASFGISSLLAAGLQCIPLSMLWDSNQPGHCININSFYFSNAGIHILTELLIYILPMRTLWKLHMPLKQKLGLCGLMGLGAMLIIISCYRIITIRDLLVSDDLTCNNESTQSLSLANSSLGNTVTPLMWYTIELNLAIFIACTPAFLAFFRHYLPSIFGGSSTQSNYQASPHRSSYPLGSITRSATHTNKSGQKMIVTAIDRPCFGSDNNNSEEMIVISGSGIQKKVEVWIENKVLKGQS</sequence>
<comment type="subcellular location">
    <subcellularLocation>
        <location evidence="1">Membrane</location>
        <topology evidence="1">Multi-pass membrane protein</topology>
    </subcellularLocation>
</comment>